<evidence type="ECO:0000259" key="1">
    <source>
        <dbReference type="SMART" id="SM00382"/>
    </source>
</evidence>
<dbReference type="Gene3D" id="3.40.50.300">
    <property type="entry name" value="P-loop containing nucleotide triphosphate hydrolases"/>
    <property type="match status" value="1"/>
</dbReference>
<reference evidence="2" key="1">
    <citation type="submission" date="2019-07" db="EMBL/GenBank/DDBJ databases">
        <title>FDA dAtabase for Regulatory Grade micrObial Sequences (FDA-ARGOS): Supporting development and validation of Infectious Disease Dx tests.</title>
        <authorList>
            <person name="Bachman M."/>
            <person name="Young C."/>
            <person name="Tallon L."/>
            <person name="Sadzewicz L."/>
            <person name="Vavikolanu K."/>
            <person name="Mehta A."/>
            <person name="Aluvathingal J."/>
            <person name="Nadendla S."/>
            <person name="Nandy P."/>
            <person name="Geyer C."/>
            <person name="Yan Y."/>
            <person name="Sichtig H."/>
        </authorList>
    </citation>
    <scope>NUCLEOTIDE SEQUENCE</scope>
    <source>
        <strain evidence="2">FDAARGOS_618</strain>
    </source>
</reference>
<evidence type="ECO:0000313" key="2">
    <source>
        <dbReference type="EMBL" id="NRF22995.1"/>
    </source>
</evidence>
<evidence type="ECO:0000313" key="3">
    <source>
        <dbReference type="Proteomes" id="UP001155820"/>
    </source>
</evidence>
<dbReference type="SMART" id="SM00382">
    <property type="entry name" value="AAA"/>
    <property type="match status" value="1"/>
</dbReference>
<accession>A0AA44EQU3</accession>
<dbReference type="AlphaFoldDB" id="A0AA44EQU3"/>
<feature type="domain" description="AAA+ ATPase" evidence="1">
    <location>
        <begin position="27"/>
        <end position="201"/>
    </location>
</feature>
<organism evidence="2 3">
    <name type="scientific">Agrobacterium pusense</name>
    <dbReference type="NCBI Taxonomy" id="648995"/>
    <lineage>
        <taxon>Bacteria</taxon>
        <taxon>Pseudomonadati</taxon>
        <taxon>Pseudomonadota</taxon>
        <taxon>Alphaproteobacteria</taxon>
        <taxon>Hyphomicrobiales</taxon>
        <taxon>Rhizobiaceae</taxon>
        <taxon>Rhizobium/Agrobacterium group</taxon>
        <taxon>Agrobacterium</taxon>
    </lineage>
</organism>
<name>A0AA44EQU3_9HYPH</name>
<gene>
    <name evidence="2" type="ORF">FOB26_28480</name>
</gene>
<dbReference type="InterPro" id="IPR027417">
    <property type="entry name" value="P-loop_NTPase"/>
</dbReference>
<comment type="caution">
    <text evidence="2">The sequence shown here is derived from an EMBL/GenBank/DDBJ whole genome shotgun (WGS) entry which is preliminary data.</text>
</comment>
<protein>
    <submittedName>
        <fullName evidence="2">AAA family ATPase</fullName>
    </submittedName>
</protein>
<keyword evidence="3" id="KW-1185">Reference proteome</keyword>
<dbReference type="InterPro" id="IPR038724">
    <property type="entry name" value="RepA"/>
</dbReference>
<dbReference type="Proteomes" id="UP001155820">
    <property type="component" value="Unassembled WGS sequence"/>
</dbReference>
<sequence>MIREIEWFDDLSPVLESLFLIKEMLDRGTMSVVYGPSNSGKTFFSLDIAYHVAARSTWRDRRVSGGTVLYLAAEGGRGIVNRVSALKSVHTDARVPLAIRRAGLDLLRPEADVQRVIDLANEIGPVALIVVDTLSRVLAGGDENGPVDMTAFVSNVDRIRQATGAHIMIVHHTGKDAARGARGHSSLRAATDTEIEISADATTGIRTATVQKQRDYSGGQEFHFRVESVELGHDQDGDPVRSCIVVDVEQPDASSGRKKMSSADQEALRSLDDALQAHGIKRQGQDWPPCPVVSTENWRTHFYKHFDDDEPETKKKAFQRARKRLRDGGHIQFFDDHYWMCFG</sequence>
<proteinExistence type="predicted"/>
<dbReference type="SUPFAM" id="SSF52540">
    <property type="entry name" value="P-loop containing nucleoside triphosphate hydrolases"/>
    <property type="match status" value="1"/>
</dbReference>
<dbReference type="CDD" id="cd01125">
    <property type="entry name" value="RepA_RSF1010_like"/>
    <property type="match status" value="1"/>
</dbReference>
<dbReference type="EMBL" id="JABRWM010000006">
    <property type="protein sequence ID" value="NRF22995.1"/>
    <property type="molecule type" value="Genomic_DNA"/>
</dbReference>
<dbReference type="Pfam" id="PF13481">
    <property type="entry name" value="AAA_25"/>
    <property type="match status" value="1"/>
</dbReference>
<dbReference type="InterPro" id="IPR003593">
    <property type="entry name" value="AAA+_ATPase"/>
</dbReference>